<dbReference type="PANTHER" id="PTHR31631">
    <property type="entry name" value="PROTEIN NETWORKED 2D"/>
    <property type="match status" value="1"/>
</dbReference>
<evidence type="ECO:0000313" key="5">
    <source>
        <dbReference type="EMBL" id="KAG6648718.1"/>
    </source>
</evidence>
<dbReference type="EMBL" id="CM031815">
    <property type="protein sequence ID" value="KAG6648718.1"/>
    <property type="molecule type" value="Genomic_DNA"/>
</dbReference>
<dbReference type="Proteomes" id="UP000811609">
    <property type="component" value="Chromosome 7"/>
</dbReference>
<dbReference type="AlphaFoldDB" id="A0A8T1Q2B3"/>
<evidence type="ECO:0000313" key="7">
    <source>
        <dbReference type="Proteomes" id="UP000811609"/>
    </source>
</evidence>
<dbReference type="InterPro" id="IPR056889">
    <property type="entry name" value="NET2A-D/KIP1-like_C"/>
</dbReference>
<dbReference type="InterPro" id="IPR056888">
    <property type="entry name" value="NET2A-D/KIP1-like_dom"/>
</dbReference>
<reference evidence="5" key="1">
    <citation type="submission" date="2020-12" db="EMBL/GenBank/DDBJ databases">
        <title>WGS assembly of Carya illinoinensis cv. Pawnee.</title>
        <authorList>
            <person name="Platts A."/>
            <person name="Shu S."/>
            <person name="Wright S."/>
            <person name="Barry K."/>
            <person name="Edger P."/>
            <person name="Pires J.C."/>
            <person name="Schmutz J."/>
        </authorList>
    </citation>
    <scope>NUCLEOTIDE SEQUENCE</scope>
    <source>
        <tissue evidence="5">Leaf</tissue>
    </source>
</reference>
<evidence type="ECO:0000259" key="4">
    <source>
        <dbReference type="PROSITE" id="PS51774"/>
    </source>
</evidence>
<feature type="domain" description="NAB" evidence="4">
    <location>
        <begin position="10"/>
        <end position="90"/>
    </location>
</feature>
<evidence type="ECO:0000256" key="1">
    <source>
        <dbReference type="ARBA" id="ARBA00023054"/>
    </source>
</evidence>
<keyword evidence="7" id="KW-1185">Reference proteome</keyword>
<feature type="compositionally biased region" description="Polar residues" evidence="3">
    <location>
        <begin position="680"/>
        <end position="709"/>
    </location>
</feature>
<feature type="compositionally biased region" description="Basic and acidic residues" evidence="3">
    <location>
        <begin position="731"/>
        <end position="754"/>
    </location>
</feature>
<reference evidence="6" key="2">
    <citation type="submission" date="2021-01" db="EMBL/GenBank/DDBJ databases">
        <authorList>
            <person name="Lovell J.T."/>
            <person name="Bentley N."/>
            <person name="Bhattarai G."/>
            <person name="Jenkins J.W."/>
            <person name="Sreedasyam A."/>
            <person name="Alarcon Y."/>
            <person name="Bock C."/>
            <person name="Boston L."/>
            <person name="Carlson J."/>
            <person name="Cervantes K."/>
            <person name="Clermont K."/>
            <person name="Krom N."/>
            <person name="Kubenka K."/>
            <person name="Mamidi S."/>
            <person name="Mattison C."/>
            <person name="Monteros M."/>
            <person name="Pisani C."/>
            <person name="Plott C."/>
            <person name="Rajasekar S."/>
            <person name="Rhein H.S."/>
            <person name="Rohla C."/>
            <person name="Song M."/>
            <person name="Hilaire R.S."/>
            <person name="Shu S."/>
            <person name="Wells L."/>
            <person name="Wang X."/>
            <person name="Webber J."/>
            <person name="Heerema R.J."/>
            <person name="Klein P."/>
            <person name="Conner P."/>
            <person name="Grauke L."/>
            <person name="Grimwood J."/>
            <person name="Schmutz J."/>
            <person name="Randall J.J."/>
        </authorList>
    </citation>
    <scope>NUCLEOTIDE SEQUENCE</scope>
    <source>
        <tissue evidence="6">Leaf</tissue>
    </source>
</reference>
<dbReference type="Proteomes" id="UP000811246">
    <property type="component" value="Chromosome 7"/>
</dbReference>
<dbReference type="Pfam" id="PF07765">
    <property type="entry name" value="KIP1"/>
    <property type="match status" value="1"/>
</dbReference>
<feature type="coiled-coil region" evidence="2">
    <location>
        <begin position="69"/>
        <end position="96"/>
    </location>
</feature>
<organism evidence="5 7">
    <name type="scientific">Carya illinoinensis</name>
    <name type="common">Pecan</name>
    <dbReference type="NCBI Taxonomy" id="32201"/>
    <lineage>
        <taxon>Eukaryota</taxon>
        <taxon>Viridiplantae</taxon>
        <taxon>Streptophyta</taxon>
        <taxon>Embryophyta</taxon>
        <taxon>Tracheophyta</taxon>
        <taxon>Spermatophyta</taxon>
        <taxon>Magnoliopsida</taxon>
        <taxon>eudicotyledons</taxon>
        <taxon>Gunneridae</taxon>
        <taxon>Pentapetalae</taxon>
        <taxon>rosids</taxon>
        <taxon>fabids</taxon>
        <taxon>Fagales</taxon>
        <taxon>Juglandaceae</taxon>
        <taxon>Carya</taxon>
    </lineage>
</organism>
<keyword evidence="1 2" id="KW-0175">Coiled coil</keyword>
<sequence length="979" mass="112328">MLHRAASNAYSWWWASHIRTKQSRWLEQNLQDLEEKVKETLKIIDNDGDSFAQRAEMYYRRRPELINFVEEAFRAYRALAERYDHLSKELQSANRTIATVFPERAQYAMDDDEENLPGTSFPSDDPNNQDQDVAAVPKPSIPKVPDIPKKDLRSQSMLVSRQKPIKRTASTTANAAAVPSSGLSKTEALEEIDKLHKEILALQTEKEFVHSLYKRTYEKFWEIECQITQMHKSVSDLQDEFGVGTVIEDDEARTLMVATALNSCQQTLVKLQEKQEQTAEEARLERQRIEESHKKFGTLKAEFLSKRADCLESNSLELKNIDQGINIDEEQEDHGMELPRQKIEEQIDLNSKTSLTVMELADKIDELVNKVATLETSLATQTAMVMRLRSETDELQAHIRRLEEEKESLVESSDVMSKKLKELEEELRRVKNLNQSVEHQSNNFQTHFTEASCGLDNLSGKLKLVKQDEKVEDTEFLQEVKAVPDAEPENKSVENSDKMVPRDEPVISEEVMAEEEEKKDDEILALNNSNTVEDENQTDSSNDLGLMPENPEEPMQQEKDEKQDSSPIVDGDLDIETRELEAEEEEDQPIWRKLFVRGLEDREKILLEEYTSVLHNFKSVRKKLSEVENKNRDSICEMGIQIRELKSAIVSKDEVIQTLLRKLSNPQTSPYTTPEYKYIQQESKPQAATSQNSDTVSSNKNQKSLSDLFSEQPFEPTETTKESPANLETTLTKEEENKVKENLDNEKHATSPVEEKVRSDIDGLLEENLEFWLRFSTSVHQIQKFQSSIQDLHAELKELKHKKQEGGGKHQTGKSDIRPIYRHLREIQTELSLWMEHNALLKEELQSRFSSLCNIQDEISRISNADSRAEKTELSQYKAAKFQGEVLNMKQENNKVSDELQAGLNRVRAMKVDVEKTVAQLDDELGISASKKYYITGARIPLRSFLFGVKLKKQKPSIFSCVNPALQKQYSDLAAGLPT</sequence>
<feature type="compositionally biased region" description="Polar residues" evidence="3">
    <location>
        <begin position="117"/>
        <end position="131"/>
    </location>
</feature>
<evidence type="ECO:0000256" key="2">
    <source>
        <dbReference type="SAM" id="Coils"/>
    </source>
</evidence>
<dbReference type="EMBL" id="CM031831">
    <property type="protein sequence ID" value="KAG6705162.1"/>
    <property type="molecule type" value="Genomic_DNA"/>
</dbReference>
<dbReference type="PROSITE" id="PS51774">
    <property type="entry name" value="NAB"/>
    <property type="match status" value="1"/>
</dbReference>
<name>A0A8T1Q2B3_CARIL</name>
<feature type="coiled-coil region" evidence="2">
    <location>
        <begin position="357"/>
        <end position="443"/>
    </location>
</feature>
<comment type="caution">
    <text evidence="5">The sequence shown here is derived from an EMBL/GenBank/DDBJ whole genome shotgun (WGS) entry which is preliminary data.</text>
</comment>
<dbReference type="Pfam" id="PF24918">
    <property type="entry name" value="NET2A_C"/>
    <property type="match status" value="1"/>
</dbReference>
<feature type="region of interest" description="Disordered" evidence="3">
    <location>
        <begin position="159"/>
        <end position="178"/>
    </location>
</feature>
<feature type="region of interest" description="Disordered" evidence="3">
    <location>
        <begin position="680"/>
        <end position="754"/>
    </location>
</feature>
<feature type="region of interest" description="Disordered" evidence="3">
    <location>
        <begin position="478"/>
        <end position="504"/>
    </location>
</feature>
<dbReference type="InterPro" id="IPR011684">
    <property type="entry name" value="NAB"/>
</dbReference>
<feature type="coiled-coil region" evidence="2">
    <location>
        <begin position="261"/>
        <end position="292"/>
    </location>
</feature>
<feature type="region of interest" description="Disordered" evidence="3">
    <location>
        <begin position="526"/>
        <end position="570"/>
    </location>
</feature>
<proteinExistence type="predicted"/>
<accession>A0A8T1Q2B3</accession>
<dbReference type="Pfam" id="PF25014">
    <property type="entry name" value="NET2A"/>
    <property type="match status" value="1"/>
</dbReference>
<feature type="region of interest" description="Disordered" evidence="3">
    <location>
        <begin position="112"/>
        <end position="148"/>
    </location>
</feature>
<feature type="compositionally biased region" description="Basic and acidic residues" evidence="3">
    <location>
        <begin position="482"/>
        <end position="504"/>
    </location>
</feature>
<dbReference type="PANTHER" id="PTHR31631:SF3">
    <property type="entry name" value="PROTEIN NETWORKED 2B"/>
    <property type="match status" value="1"/>
</dbReference>
<gene>
    <name evidence="5" type="ORF">CIPAW_07G165100</name>
    <name evidence="6" type="ORF">I3842_07G167800</name>
</gene>
<dbReference type="GO" id="GO:0003779">
    <property type="term" value="F:actin binding"/>
    <property type="evidence" value="ECO:0007669"/>
    <property type="project" value="InterPro"/>
</dbReference>
<evidence type="ECO:0000256" key="3">
    <source>
        <dbReference type="SAM" id="MobiDB-lite"/>
    </source>
</evidence>
<evidence type="ECO:0000313" key="6">
    <source>
        <dbReference type="EMBL" id="KAG6705162.1"/>
    </source>
</evidence>
<protein>
    <recommendedName>
        <fullName evidence="4">NAB domain-containing protein</fullName>
    </recommendedName>
</protein>